<feature type="compositionally biased region" description="Basic and acidic residues" evidence="2">
    <location>
        <begin position="153"/>
        <end position="186"/>
    </location>
</feature>
<dbReference type="Gene3D" id="2.40.50.140">
    <property type="entry name" value="Nucleic acid-binding proteins"/>
    <property type="match status" value="1"/>
</dbReference>
<dbReference type="EMBL" id="HBKQ01060263">
    <property type="protein sequence ID" value="CAE2287323.1"/>
    <property type="molecule type" value="Transcribed_RNA"/>
</dbReference>
<evidence type="ECO:0000256" key="1">
    <source>
        <dbReference type="ARBA" id="ARBA00009841"/>
    </source>
</evidence>
<name>A0A7S4K8S0_9STRA</name>
<feature type="compositionally biased region" description="Basic and acidic residues" evidence="2">
    <location>
        <begin position="38"/>
        <end position="47"/>
    </location>
</feature>
<dbReference type="InterPro" id="IPR003750">
    <property type="entry name" value="Put_MeTrfase-C9orf114-like"/>
</dbReference>
<organism evidence="3">
    <name type="scientific">Odontella aurita</name>
    <dbReference type="NCBI Taxonomy" id="265563"/>
    <lineage>
        <taxon>Eukaryota</taxon>
        <taxon>Sar</taxon>
        <taxon>Stramenopiles</taxon>
        <taxon>Ochrophyta</taxon>
        <taxon>Bacillariophyta</taxon>
        <taxon>Mediophyceae</taxon>
        <taxon>Biddulphiophycidae</taxon>
        <taxon>Eupodiscales</taxon>
        <taxon>Odontellaceae</taxon>
        <taxon>Odontella</taxon>
    </lineage>
</organism>
<feature type="region of interest" description="Disordered" evidence="2">
    <location>
        <begin position="1"/>
        <end position="81"/>
    </location>
</feature>
<dbReference type="InterPro" id="IPR029026">
    <property type="entry name" value="tRNA_m1G_MTases_N"/>
</dbReference>
<feature type="region of interest" description="Disordered" evidence="2">
    <location>
        <begin position="429"/>
        <end position="468"/>
    </location>
</feature>
<evidence type="ECO:0000256" key="2">
    <source>
        <dbReference type="SAM" id="MobiDB-lite"/>
    </source>
</evidence>
<dbReference type="SUPFAM" id="SSF75217">
    <property type="entry name" value="alpha/beta knot"/>
    <property type="match status" value="1"/>
</dbReference>
<dbReference type="SUPFAM" id="SSF50249">
    <property type="entry name" value="Nucleic acid-binding proteins"/>
    <property type="match status" value="1"/>
</dbReference>
<feature type="compositionally biased region" description="Basic residues" evidence="2">
    <location>
        <begin position="65"/>
        <end position="80"/>
    </location>
</feature>
<dbReference type="InterPro" id="IPR012340">
    <property type="entry name" value="NA-bd_OB-fold"/>
</dbReference>
<dbReference type="PANTHER" id="PTHR12150:SF13">
    <property type="entry name" value="METHYLTRANSFERASE C9ORF114-RELATED"/>
    <property type="match status" value="1"/>
</dbReference>
<dbReference type="PANTHER" id="PTHR12150">
    <property type="entry name" value="CLASS IV SAM-BINDING METHYLTRANSFERASE-RELATED"/>
    <property type="match status" value="1"/>
</dbReference>
<protein>
    <recommendedName>
        <fullName evidence="4">DUF171-domain-containing protein</fullName>
    </recommendedName>
</protein>
<dbReference type="CDD" id="cd18086">
    <property type="entry name" value="HsC9orf114-like"/>
    <property type="match status" value="1"/>
</dbReference>
<feature type="compositionally biased region" description="Acidic residues" evidence="2">
    <location>
        <begin position="458"/>
        <end position="468"/>
    </location>
</feature>
<dbReference type="Pfam" id="PF02598">
    <property type="entry name" value="Methyltrn_RNA_3"/>
    <property type="match status" value="1"/>
</dbReference>
<feature type="compositionally biased region" description="Basic and acidic residues" evidence="2">
    <location>
        <begin position="1"/>
        <end position="17"/>
    </location>
</feature>
<reference evidence="3" key="1">
    <citation type="submission" date="2021-01" db="EMBL/GenBank/DDBJ databases">
        <authorList>
            <person name="Corre E."/>
            <person name="Pelletier E."/>
            <person name="Niang G."/>
            <person name="Scheremetjew M."/>
            <person name="Finn R."/>
            <person name="Kale V."/>
            <person name="Holt S."/>
            <person name="Cochrane G."/>
            <person name="Meng A."/>
            <person name="Brown T."/>
            <person name="Cohen L."/>
        </authorList>
    </citation>
    <scope>NUCLEOTIDE SEQUENCE</scope>
    <source>
        <strain evidence="3">Isolate 1302-5</strain>
    </source>
</reference>
<feature type="compositionally biased region" description="Basic and acidic residues" evidence="2">
    <location>
        <begin position="429"/>
        <end position="438"/>
    </location>
</feature>
<evidence type="ECO:0008006" key="4">
    <source>
        <dbReference type="Google" id="ProtNLM"/>
    </source>
</evidence>
<feature type="region of interest" description="Disordered" evidence="2">
    <location>
        <begin position="148"/>
        <end position="186"/>
    </location>
</feature>
<accession>A0A7S4K8S0</accession>
<proteinExistence type="inferred from homology"/>
<evidence type="ECO:0000313" key="3">
    <source>
        <dbReference type="EMBL" id="CAE2287323.1"/>
    </source>
</evidence>
<comment type="similarity">
    <text evidence="1">Belongs to the class IV-like SAM-binding methyltransferase superfamily.</text>
</comment>
<dbReference type="InterPro" id="IPR029028">
    <property type="entry name" value="Alpha/beta_knot_MTases"/>
</dbReference>
<dbReference type="AlphaFoldDB" id="A0A7S4K8S0"/>
<sequence length="468" mass="51999">MAGDERNAKQLKKEEARRTKRKIIADAGGVRPRNKKERFRDTDDSSGRRGHGNGGRKGAFDKTSSRHNSKSQRHGGHRFGRVMEQVPCPNAPRTFTLSIAVPGSVVSNAQTRELRTHLVGQIARACAVFHVDEIVVFDDKLANDIKGSGFKGVSRDNKRGWRPRSEDRSEDRNEEGKERRQGDAFARSDPHEFMARVLQYCECPQYLKTHFFPIHPDLKFAGLIPPLDAPHHARAWEKCKYREGVVLDKRGSGPGAGSLVDCGVRKKIEIDRVLTPGIRCTVKIDPSSYDTPVPMKGRVVSPSAPREEDGTYWGYSTRLANSISAVFDEAPFEGGYDLKIGTSERGNETVDDKKFRLPTFRHALVVFGGVAGIEECVDADESLTLSGKDSHKLFDKWVNTCPFQGSRTIRTEEAILISLAKFRPFVAENKAHNPDGDTGKWGAEDDAVSFSDAAPSEESSEDDTEEET</sequence>
<gene>
    <name evidence="3" type="ORF">OAUR00152_LOCUS41129</name>
</gene>
<dbReference type="Gene3D" id="3.40.1280.10">
    <property type="match status" value="1"/>
</dbReference>